<dbReference type="InterPro" id="IPR036388">
    <property type="entry name" value="WH-like_DNA-bd_sf"/>
</dbReference>
<reference evidence="9 10" key="1">
    <citation type="submission" date="2018-03" db="EMBL/GenBank/DDBJ databases">
        <title>Draft Genome Sequences of the Obligatory Marine Myxobacteria Enhygromyxa salina SWB007.</title>
        <authorList>
            <person name="Poehlein A."/>
            <person name="Moghaddam J.A."/>
            <person name="Harms H."/>
            <person name="Alanjari M."/>
            <person name="Koenig G.M."/>
            <person name="Daniel R."/>
            <person name="Schaeberle T.F."/>
        </authorList>
    </citation>
    <scope>NUCLEOTIDE SEQUENCE [LARGE SCALE GENOMIC DNA]</scope>
    <source>
        <strain evidence="9 10">SWB007</strain>
    </source>
</reference>
<dbReference type="GO" id="GO:0006352">
    <property type="term" value="P:DNA-templated transcription initiation"/>
    <property type="evidence" value="ECO:0007669"/>
    <property type="project" value="InterPro"/>
</dbReference>
<evidence type="ECO:0000259" key="7">
    <source>
        <dbReference type="Pfam" id="PF04542"/>
    </source>
</evidence>
<dbReference type="EMBL" id="PVNL01000029">
    <property type="protein sequence ID" value="PRQ09299.1"/>
    <property type="molecule type" value="Genomic_DNA"/>
</dbReference>
<organism evidence="9 10">
    <name type="scientific">Enhygromyxa salina</name>
    <dbReference type="NCBI Taxonomy" id="215803"/>
    <lineage>
        <taxon>Bacteria</taxon>
        <taxon>Pseudomonadati</taxon>
        <taxon>Myxococcota</taxon>
        <taxon>Polyangia</taxon>
        <taxon>Nannocystales</taxon>
        <taxon>Nannocystaceae</taxon>
        <taxon>Enhygromyxa</taxon>
    </lineage>
</organism>
<dbReference type="SUPFAM" id="SSF88659">
    <property type="entry name" value="Sigma3 and sigma4 domains of RNA polymerase sigma factors"/>
    <property type="match status" value="1"/>
</dbReference>
<evidence type="ECO:0000256" key="5">
    <source>
        <dbReference type="ARBA" id="ARBA00023163"/>
    </source>
</evidence>
<accession>A0A2S9YW80</accession>
<evidence type="ECO:0000313" key="9">
    <source>
        <dbReference type="EMBL" id="PRQ09299.1"/>
    </source>
</evidence>
<dbReference type="RefSeq" id="WP_106088045.1">
    <property type="nucleotide sequence ID" value="NZ_PVNL01000029.1"/>
</dbReference>
<evidence type="ECO:0000256" key="2">
    <source>
        <dbReference type="ARBA" id="ARBA00023015"/>
    </source>
</evidence>
<proteinExistence type="inferred from homology"/>
<feature type="domain" description="RNA polymerase sigma factor 70 region 4 type 2" evidence="8">
    <location>
        <begin position="137"/>
        <end position="189"/>
    </location>
</feature>
<keyword evidence="2 6" id="KW-0805">Transcription regulation</keyword>
<dbReference type="Gene3D" id="1.10.10.10">
    <property type="entry name" value="Winged helix-like DNA-binding domain superfamily/Winged helix DNA-binding domain"/>
    <property type="match status" value="1"/>
</dbReference>
<evidence type="ECO:0000256" key="3">
    <source>
        <dbReference type="ARBA" id="ARBA00023082"/>
    </source>
</evidence>
<comment type="similarity">
    <text evidence="1 6">Belongs to the sigma-70 factor family. ECF subfamily.</text>
</comment>
<dbReference type="InterPro" id="IPR000838">
    <property type="entry name" value="RNA_pol_sigma70_ECF_CS"/>
</dbReference>
<dbReference type="AlphaFoldDB" id="A0A2S9YW80"/>
<dbReference type="InterPro" id="IPR007627">
    <property type="entry name" value="RNA_pol_sigma70_r2"/>
</dbReference>
<keyword evidence="3 6" id="KW-0731">Sigma factor</keyword>
<dbReference type="CDD" id="cd06171">
    <property type="entry name" value="Sigma70_r4"/>
    <property type="match status" value="1"/>
</dbReference>
<dbReference type="NCBIfam" id="TIGR02937">
    <property type="entry name" value="sigma70-ECF"/>
    <property type="match status" value="1"/>
</dbReference>
<dbReference type="OrthoDB" id="8684701at2"/>
<sequence>MTRAFAQTWGQAPGVTHVAELDDESLVERANSGGDNAAFAELVRRHQGKVRGLLLRLTGNRTVADDLAQEVFLRAYRGLIGFEGRSRFSTWIYRISYNVFVNHRTRGKPLSALPEGFENHAPAPDTELSASRLDLRRDLAGAIAALPERYRVVVTLHYLQDVSYPEIADLLELPIGTVKTHLHRAKKLLREHLRDPLAAPSGAANSAAELVE</sequence>
<protein>
    <recommendedName>
        <fullName evidence="6">RNA polymerase sigma factor</fullName>
    </recommendedName>
</protein>
<dbReference type="GO" id="GO:0016987">
    <property type="term" value="F:sigma factor activity"/>
    <property type="evidence" value="ECO:0007669"/>
    <property type="project" value="UniProtKB-KW"/>
</dbReference>
<dbReference type="PROSITE" id="PS01063">
    <property type="entry name" value="SIGMA70_ECF"/>
    <property type="match status" value="1"/>
</dbReference>
<dbReference type="Proteomes" id="UP000238823">
    <property type="component" value="Unassembled WGS sequence"/>
</dbReference>
<gene>
    <name evidence="9" type="primary">sigW_2</name>
    <name evidence="9" type="ORF">ENSA7_09910</name>
</gene>
<dbReference type="InterPro" id="IPR014284">
    <property type="entry name" value="RNA_pol_sigma-70_dom"/>
</dbReference>
<evidence type="ECO:0000256" key="4">
    <source>
        <dbReference type="ARBA" id="ARBA00023125"/>
    </source>
</evidence>
<dbReference type="InterPro" id="IPR039425">
    <property type="entry name" value="RNA_pol_sigma-70-like"/>
</dbReference>
<dbReference type="Gene3D" id="1.10.1740.10">
    <property type="match status" value="1"/>
</dbReference>
<evidence type="ECO:0000256" key="1">
    <source>
        <dbReference type="ARBA" id="ARBA00010641"/>
    </source>
</evidence>
<keyword evidence="5 6" id="KW-0804">Transcription</keyword>
<evidence type="ECO:0000256" key="6">
    <source>
        <dbReference type="RuleBase" id="RU000716"/>
    </source>
</evidence>
<comment type="caution">
    <text evidence="9">The sequence shown here is derived from an EMBL/GenBank/DDBJ whole genome shotgun (WGS) entry which is preliminary data.</text>
</comment>
<name>A0A2S9YW80_9BACT</name>
<dbReference type="SUPFAM" id="SSF88946">
    <property type="entry name" value="Sigma2 domain of RNA polymerase sigma factors"/>
    <property type="match status" value="1"/>
</dbReference>
<evidence type="ECO:0000313" key="10">
    <source>
        <dbReference type="Proteomes" id="UP000238823"/>
    </source>
</evidence>
<feature type="domain" description="RNA polymerase sigma-70 region 2" evidence="7">
    <location>
        <begin position="42"/>
        <end position="106"/>
    </location>
</feature>
<dbReference type="InterPro" id="IPR013324">
    <property type="entry name" value="RNA_pol_sigma_r3/r4-like"/>
</dbReference>
<dbReference type="InterPro" id="IPR013249">
    <property type="entry name" value="RNA_pol_sigma70_r4_t2"/>
</dbReference>
<dbReference type="Pfam" id="PF08281">
    <property type="entry name" value="Sigma70_r4_2"/>
    <property type="match status" value="1"/>
</dbReference>
<dbReference type="Pfam" id="PF04542">
    <property type="entry name" value="Sigma70_r2"/>
    <property type="match status" value="1"/>
</dbReference>
<dbReference type="PANTHER" id="PTHR43133:SF51">
    <property type="entry name" value="RNA POLYMERASE SIGMA FACTOR"/>
    <property type="match status" value="1"/>
</dbReference>
<dbReference type="PANTHER" id="PTHR43133">
    <property type="entry name" value="RNA POLYMERASE ECF-TYPE SIGMA FACTO"/>
    <property type="match status" value="1"/>
</dbReference>
<keyword evidence="4 6" id="KW-0238">DNA-binding</keyword>
<evidence type="ECO:0000259" key="8">
    <source>
        <dbReference type="Pfam" id="PF08281"/>
    </source>
</evidence>
<dbReference type="InterPro" id="IPR013325">
    <property type="entry name" value="RNA_pol_sigma_r2"/>
</dbReference>
<dbReference type="GO" id="GO:0003677">
    <property type="term" value="F:DNA binding"/>
    <property type="evidence" value="ECO:0007669"/>
    <property type="project" value="UniProtKB-KW"/>
</dbReference>